<reference evidence="14 15" key="1">
    <citation type="submission" date="2017-04" db="EMBL/GenBank/DDBJ databases">
        <title>Monoglobus pectinilyticus 14 draft genome.</title>
        <authorList>
            <person name="Kim C."/>
            <person name="Rosendale D.I."/>
            <person name="Kelly W.J."/>
            <person name="Tannock G.W."/>
            <person name="Patchett M.L."/>
            <person name="Jordens J.Z."/>
        </authorList>
    </citation>
    <scope>NUCLEOTIDE SEQUENCE [LARGE SCALE GENOMIC DNA]</scope>
    <source>
        <strain evidence="14 15">14</strain>
    </source>
</reference>
<dbReference type="RefSeq" id="WP_102366190.1">
    <property type="nucleotide sequence ID" value="NZ_CP020991.1"/>
</dbReference>
<dbReference type="PANTHER" id="PTHR43298:SF2">
    <property type="entry name" value="FMN_FAD EXPORTER YEEO-RELATED"/>
    <property type="match status" value="1"/>
</dbReference>
<evidence type="ECO:0000256" key="4">
    <source>
        <dbReference type="ARBA" id="ARBA00020268"/>
    </source>
</evidence>
<dbReference type="AlphaFoldDB" id="A0A2K9P452"/>
<dbReference type="GO" id="GO:0015297">
    <property type="term" value="F:antiporter activity"/>
    <property type="evidence" value="ECO:0007669"/>
    <property type="project" value="UniProtKB-KW"/>
</dbReference>
<feature type="transmembrane region" description="Helical" evidence="13">
    <location>
        <begin position="211"/>
        <end position="233"/>
    </location>
</feature>
<organism evidence="14 15">
    <name type="scientific">Monoglobus pectinilyticus</name>
    <dbReference type="NCBI Taxonomy" id="1981510"/>
    <lineage>
        <taxon>Bacteria</taxon>
        <taxon>Bacillati</taxon>
        <taxon>Bacillota</taxon>
        <taxon>Clostridia</taxon>
        <taxon>Monoglobales</taxon>
        <taxon>Monoglobaceae</taxon>
        <taxon>Monoglobus</taxon>
    </lineage>
</organism>
<dbReference type="Pfam" id="PF01554">
    <property type="entry name" value="MatE"/>
    <property type="match status" value="2"/>
</dbReference>
<evidence type="ECO:0000256" key="9">
    <source>
        <dbReference type="ARBA" id="ARBA00022989"/>
    </source>
</evidence>
<evidence type="ECO:0000256" key="3">
    <source>
        <dbReference type="ARBA" id="ARBA00010199"/>
    </source>
</evidence>
<keyword evidence="11 13" id="KW-0472">Membrane</keyword>
<dbReference type="OrthoDB" id="9811110at2"/>
<name>A0A2K9P452_9FIRM</name>
<dbReference type="InterPro" id="IPR048279">
    <property type="entry name" value="MdtK-like"/>
</dbReference>
<evidence type="ECO:0000256" key="11">
    <source>
        <dbReference type="ARBA" id="ARBA00023136"/>
    </source>
</evidence>
<dbReference type="GO" id="GO:0042910">
    <property type="term" value="F:xenobiotic transmembrane transporter activity"/>
    <property type="evidence" value="ECO:0007669"/>
    <property type="project" value="InterPro"/>
</dbReference>
<feature type="transmembrane region" description="Helical" evidence="13">
    <location>
        <begin position="254"/>
        <end position="276"/>
    </location>
</feature>
<feature type="transmembrane region" description="Helical" evidence="13">
    <location>
        <begin position="405"/>
        <end position="429"/>
    </location>
</feature>
<dbReference type="GO" id="GO:0005886">
    <property type="term" value="C:plasma membrane"/>
    <property type="evidence" value="ECO:0007669"/>
    <property type="project" value="UniProtKB-SubCell"/>
</dbReference>
<proteinExistence type="inferred from homology"/>
<dbReference type="InterPro" id="IPR002528">
    <property type="entry name" value="MATE_fam"/>
</dbReference>
<feature type="transmembrane region" description="Helical" evidence="13">
    <location>
        <begin position="73"/>
        <end position="94"/>
    </location>
</feature>
<dbReference type="GO" id="GO:0006811">
    <property type="term" value="P:monoatomic ion transport"/>
    <property type="evidence" value="ECO:0007669"/>
    <property type="project" value="UniProtKB-KW"/>
</dbReference>
<dbReference type="CDD" id="cd13144">
    <property type="entry name" value="MATE_like_4"/>
    <property type="match status" value="1"/>
</dbReference>
<dbReference type="NCBIfam" id="TIGR00797">
    <property type="entry name" value="matE"/>
    <property type="match status" value="1"/>
</dbReference>
<evidence type="ECO:0000313" key="15">
    <source>
        <dbReference type="Proteomes" id="UP000235589"/>
    </source>
</evidence>
<comment type="function">
    <text evidence="1">Multidrug efflux pump.</text>
</comment>
<feature type="transmembrane region" description="Helical" evidence="13">
    <location>
        <begin position="148"/>
        <end position="168"/>
    </location>
</feature>
<dbReference type="PIRSF" id="PIRSF006603">
    <property type="entry name" value="DinF"/>
    <property type="match status" value="1"/>
</dbReference>
<keyword evidence="9 13" id="KW-1133">Transmembrane helix</keyword>
<feature type="transmembrane region" description="Helical" evidence="13">
    <location>
        <begin position="114"/>
        <end position="136"/>
    </location>
</feature>
<evidence type="ECO:0000256" key="13">
    <source>
        <dbReference type="SAM" id="Phobius"/>
    </source>
</evidence>
<keyword evidence="6" id="KW-0050">Antiport</keyword>
<evidence type="ECO:0000256" key="5">
    <source>
        <dbReference type="ARBA" id="ARBA00022448"/>
    </source>
</evidence>
<evidence type="ECO:0000256" key="2">
    <source>
        <dbReference type="ARBA" id="ARBA00004651"/>
    </source>
</evidence>
<evidence type="ECO:0000256" key="12">
    <source>
        <dbReference type="ARBA" id="ARBA00031636"/>
    </source>
</evidence>
<keyword evidence="7" id="KW-1003">Cell membrane</keyword>
<dbReference type="Proteomes" id="UP000235589">
    <property type="component" value="Chromosome"/>
</dbReference>
<dbReference type="InterPro" id="IPR050222">
    <property type="entry name" value="MATE_MdtK"/>
</dbReference>
<keyword evidence="10" id="KW-0406">Ion transport</keyword>
<dbReference type="GeneID" id="98063271"/>
<evidence type="ECO:0000313" key="14">
    <source>
        <dbReference type="EMBL" id="AUO20043.1"/>
    </source>
</evidence>
<accession>A0A2K9P452</accession>
<dbReference type="PANTHER" id="PTHR43298">
    <property type="entry name" value="MULTIDRUG RESISTANCE PROTEIN NORM-RELATED"/>
    <property type="match status" value="1"/>
</dbReference>
<evidence type="ECO:0000256" key="10">
    <source>
        <dbReference type="ARBA" id="ARBA00023065"/>
    </source>
</evidence>
<gene>
    <name evidence="14" type="ORF">B9O19_01894</name>
</gene>
<comment type="similarity">
    <text evidence="3">Belongs to the multi antimicrobial extrusion (MATE) (TC 2.A.66.1) family.</text>
</comment>
<dbReference type="EMBL" id="CP020991">
    <property type="protein sequence ID" value="AUO20043.1"/>
    <property type="molecule type" value="Genomic_DNA"/>
</dbReference>
<feature type="transmembrane region" description="Helical" evidence="13">
    <location>
        <begin position="32"/>
        <end position="53"/>
    </location>
</feature>
<keyword evidence="5" id="KW-0813">Transport</keyword>
<feature type="transmembrane region" description="Helical" evidence="13">
    <location>
        <begin position="180"/>
        <end position="205"/>
    </location>
</feature>
<evidence type="ECO:0000256" key="6">
    <source>
        <dbReference type="ARBA" id="ARBA00022449"/>
    </source>
</evidence>
<comment type="subcellular location">
    <subcellularLocation>
        <location evidence="2">Cell membrane</location>
        <topology evidence="2">Multi-pass membrane protein</topology>
    </subcellularLocation>
</comment>
<dbReference type="KEGG" id="mpec:B9O19_01894"/>
<feature type="transmembrane region" description="Helical" evidence="13">
    <location>
        <begin position="376"/>
        <end position="398"/>
    </location>
</feature>
<feature type="transmembrane region" description="Helical" evidence="13">
    <location>
        <begin position="337"/>
        <end position="356"/>
    </location>
</feature>
<keyword evidence="8 13" id="KW-0812">Transmembrane</keyword>
<sequence>MSKNKTKIINTEVDTLDSVKENKMGTMPVNKLLISMSLPIIISMLVQALYNIVDSIFVAQINENALTAVSLAYPVQNLMIAIASGTGVGVNSFVSKCLGAKDYKFANKAANISIFLAIMNWLVLLLFGSTLSHWFFRIQTDNAQIIQYGYEYLSIVCIFSFGIFGQIMGERLLQSTGKTIYTMFTQGIGAIINIIFDPIFIFGLLGFPKMGVSGAALATVLGQIVAMLLAVICNAKVNKELKFNLKKILPQKNIVANIYKVGLPSILMIAISSIMTFGMNKILIGFTATATAVFGVYFKLNSFIFMPIFGLNNGMVPIIAYNYGAQKHSRIIKTMKLSITYAVSIMIFGLLIFQFFPTQLLGMFNASSDMIAIGVPALRIISISFIAAGFCIVTLSILQALGQGIYSLVTSISRQLIILLPVAFILSKFGNLDLVWWSIPIAEIASVILCIVFVRRTFSKLNIPLSEK</sequence>
<feature type="transmembrane region" description="Helical" evidence="13">
    <location>
        <begin position="435"/>
        <end position="454"/>
    </location>
</feature>
<evidence type="ECO:0000256" key="1">
    <source>
        <dbReference type="ARBA" id="ARBA00003408"/>
    </source>
</evidence>
<keyword evidence="15" id="KW-1185">Reference proteome</keyword>
<evidence type="ECO:0000256" key="7">
    <source>
        <dbReference type="ARBA" id="ARBA00022475"/>
    </source>
</evidence>
<evidence type="ECO:0000256" key="8">
    <source>
        <dbReference type="ARBA" id="ARBA00022692"/>
    </source>
</evidence>
<protein>
    <recommendedName>
        <fullName evidence="4">Probable multidrug resistance protein NorM</fullName>
    </recommendedName>
    <alternativeName>
        <fullName evidence="12">Multidrug-efflux transporter</fullName>
    </alternativeName>
</protein>